<accession>A0ABR2DGE3</accession>
<evidence type="ECO:0000313" key="2">
    <source>
        <dbReference type="Proteomes" id="UP001472677"/>
    </source>
</evidence>
<comment type="caution">
    <text evidence="1">The sequence shown here is derived from an EMBL/GenBank/DDBJ whole genome shotgun (WGS) entry which is preliminary data.</text>
</comment>
<gene>
    <name evidence="1" type="ORF">V6N12_044145</name>
</gene>
<dbReference type="Proteomes" id="UP001472677">
    <property type="component" value="Unassembled WGS sequence"/>
</dbReference>
<evidence type="ECO:0000313" key="1">
    <source>
        <dbReference type="EMBL" id="KAK8538006.1"/>
    </source>
</evidence>
<proteinExistence type="predicted"/>
<sequence>MVADVEGSNGENQWWMCRLRPPKQHISGPPRSNGEGRWVNPLKSGEFIPNLGMFLFPSVDVRFEEARGL</sequence>
<reference evidence="1 2" key="1">
    <citation type="journal article" date="2024" name="G3 (Bethesda)">
        <title>Genome assembly of Hibiscus sabdariffa L. provides insights into metabolisms of medicinal natural products.</title>
        <authorList>
            <person name="Kim T."/>
        </authorList>
    </citation>
    <scope>NUCLEOTIDE SEQUENCE [LARGE SCALE GENOMIC DNA]</scope>
    <source>
        <strain evidence="1">TK-2024</strain>
        <tissue evidence="1">Old leaves</tissue>
    </source>
</reference>
<dbReference type="EMBL" id="JBBPBM010000028">
    <property type="protein sequence ID" value="KAK8538006.1"/>
    <property type="molecule type" value="Genomic_DNA"/>
</dbReference>
<keyword evidence="2" id="KW-1185">Reference proteome</keyword>
<organism evidence="1 2">
    <name type="scientific">Hibiscus sabdariffa</name>
    <name type="common">roselle</name>
    <dbReference type="NCBI Taxonomy" id="183260"/>
    <lineage>
        <taxon>Eukaryota</taxon>
        <taxon>Viridiplantae</taxon>
        <taxon>Streptophyta</taxon>
        <taxon>Embryophyta</taxon>
        <taxon>Tracheophyta</taxon>
        <taxon>Spermatophyta</taxon>
        <taxon>Magnoliopsida</taxon>
        <taxon>eudicotyledons</taxon>
        <taxon>Gunneridae</taxon>
        <taxon>Pentapetalae</taxon>
        <taxon>rosids</taxon>
        <taxon>malvids</taxon>
        <taxon>Malvales</taxon>
        <taxon>Malvaceae</taxon>
        <taxon>Malvoideae</taxon>
        <taxon>Hibiscus</taxon>
    </lineage>
</organism>
<name>A0ABR2DGE3_9ROSI</name>
<protein>
    <submittedName>
        <fullName evidence="1">Uncharacterized protein</fullName>
    </submittedName>
</protein>